<evidence type="ECO:0000256" key="6">
    <source>
        <dbReference type="ARBA" id="ARBA00022989"/>
    </source>
</evidence>
<keyword evidence="7 9" id="KW-0472">Membrane</keyword>
<organism evidence="12 13">
    <name type="scientific">Durusdinium trenchii</name>
    <dbReference type="NCBI Taxonomy" id="1381693"/>
    <lineage>
        <taxon>Eukaryota</taxon>
        <taxon>Sar</taxon>
        <taxon>Alveolata</taxon>
        <taxon>Dinophyceae</taxon>
        <taxon>Suessiales</taxon>
        <taxon>Symbiodiniaceae</taxon>
        <taxon>Durusdinium</taxon>
    </lineage>
</organism>
<feature type="domain" description="ABC transmembrane type-1" evidence="11">
    <location>
        <begin position="75"/>
        <end position="363"/>
    </location>
</feature>
<dbReference type="PROSITE" id="PS50893">
    <property type="entry name" value="ABC_TRANSPORTER_2"/>
    <property type="match status" value="2"/>
</dbReference>
<dbReference type="InterPro" id="IPR017871">
    <property type="entry name" value="ABC_transporter-like_CS"/>
</dbReference>
<evidence type="ECO:0000256" key="9">
    <source>
        <dbReference type="SAM" id="Phobius"/>
    </source>
</evidence>
<evidence type="ECO:0000259" key="11">
    <source>
        <dbReference type="PROSITE" id="PS50929"/>
    </source>
</evidence>
<evidence type="ECO:0000256" key="8">
    <source>
        <dbReference type="SAM" id="MobiDB-lite"/>
    </source>
</evidence>
<evidence type="ECO:0000256" key="1">
    <source>
        <dbReference type="ARBA" id="ARBA00004141"/>
    </source>
</evidence>
<feature type="transmembrane region" description="Helical" evidence="9">
    <location>
        <begin position="298"/>
        <end position="324"/>
    </location>
</feature>
<feature type="transmembrane region" description="Helical" evidence="9">
    <location>
        <begin position="824"/>
        <end position="847"/>
    </location>
</feature>
<feature type="transmembrane region" description="Helical" evidence="9">
    <location>
        <begin position="121"/>
        <end position="144"/>
    </location>
</feature>
<dbReference type="InterPro" id="IPR003593">
    <property type="entry name" value="AAA+_ATPase"/>
</dbReference>
<keyword evidence="5" id="KW-0067">ATP-binding</keyword>
<feature type="domain" description="ABC transmembrane type-1" evidence="11">
    <location>
        <begin position="711"/>
        <end position="995"/>
    </location>
</feature>
<comment type="subcellular location">
    <subcellularLocation>
        <location evidence="1">Membrane</location>
        <topology evidence="1">Multi-pass membrane protein</topology>
    </subcellularLocation>
</comment>
<evidence type="ECO:0000256" key="5">
    <source>
        <dbReference type="ARBA" id="ARBA00022840"/>
    </source>
</evidence>
<dbReference type="PANTHER" id="PTHR43394:SF27">
    <property type="entry name" value="ATP-DEPENDENT TRANSLOCASE ABCB1-LIKE"/>
    <property type="match status" value="1"/>
</dbReference>
<dbReference type="PROSITE" id="PS50929">
    <property type="entry name" value="ABC_TM1F"/>
    <property type="match status" value="2"/>
</dbReference>
<dbReference type="InterPro" id="IPR003439">
    <property type="entry name" value="ABC_transporter-like_ATP-bd"/>
</dbReference>
<feature type="transmembrane region" description="Helical" evidence="9">
    <location>
        <begin position="79"/>
        <end position="101"/>
    </location>
</feature>
<feature type="transmembrane region" description="Helical" evidence="9">
    <location>
        <begin position="707"/>
        <end position="730"/>
    </location>
</feature>
<evidence type="ECO:0000256" key="2">
    <source>
        <dbReference type="ARBA" id="ARBA00007577"/>
    </source>
</evidence>
<proteinExistence type="inferred from homology"/>
<keyword evidence="4" id="KW-0547">Nucleotide-binding</keyword>
<accession>A0ABP0L963</accession>
<dbReference type="Gene3D" id="3.40.50.300">
    <property type="entry name" value="P-loop containing nucleotide triphosphate hydrolases"/>
    <property type="match status" value="2"/>
</dbReference>
<feature type="transmembrane region" description="Helical" evidence="9">
    <location>
        <begin position="217"/>
        <end position="236"/>
    </location>
</feature>
<dbReference type="Gene3D" id="1.20.1560.10">
    <property type="entry name" value="ABC transporter type 1, transmembrane domain"/>
    <property type="match status" value="1"/>
</dbReference>
<name>A0ABP0L963_9DINO</name>
<dbReference type="PROSITE" id="PS00211">
    <property type="entry name" value="ABC_TRANSPORTER_1"/>
    <property type="match status" value="1"/>
</dbReference>
<dbReference type="InterPro" id="IPR036640">
    <property type="entry name" value="ABC1_TM_sf"/>
</dbReference>
<evidence type="ECO:0000256" key="4">
    <source>
        <dbReference type="ARBA" id="ARBA00022741"/>
    </source>
</evidence>
<dbReference type="InterPro" id="IPR039421">
    <property type="entry name" value="Type_1_exporter"/>
</dbReference>
<dbReference type="SMART" id="SM00382">
    <property type="entry name" value="AAA"/>
    <property type="match status" value="2"/>
</dbReference>
<keyword evidence="6 9" id="KW-1133">Transmembrane helix</keyword>
<feature type="domain" description="ABC transporter" evidence="10">
    <location>
        <begin position="1031"/>
        <end position="1266"/>
    </location>
</feature>
<dbReference type="Pfam" id="PF00005">
    <property type="entry name" value="ABC_tran"/>
    <property type="match status" value="2"/>
</dbReference>
<feature type="transmembrane region" description="Helical" evidence="9">
    <location>
        <begin position="942"/>
        <end position="963"/>
    </location>
</feature>
<dbReference type="Proteomes" id="UP001642464">
    <property type="component" value="Unassembled WGS sequence"/>
</dbReference>
<dbReference type="InterPro" id="IPR011527">
    <property type="entry name" value="ABC1_TM_dom"/>
</dbReference>
<feature type="compositionally biased region" description="Basic and acidic residues" evidence="8">
    <location>
        <begin position="34"/>
        <end position="52"/>
    </location>
</feature>
<comment type="caution">
    <text evidence="12">The sequence shown here is derived from an EMBL/GenBank/DDBJ whole genome shotgun (WGS) entry which is preliminary data.</text>
</comment>
<sequence>MESARVESEQAVPSEDVLPRLLGRTQAEQDDPEAADKEVQLDEEPGKQREDSELSAPSNFDVLSETTWAEKISLFGGGFLALAQGVTAPLVAVLTAEAIAVLTTSEPSRLLENMTPVLGRIGAFAGSQFLLAWFWSWCFAWSAAKQACRWQMKFIKSLVTMDIPWYDEHEPAGIAARLQGDITAIHTFMSAGLGFLVCCIGQFVSGITIAFIESWQLSLVACAIAPLLVFAGHRLGKEIEGSYSAQAEDFAKASSVAEESIMGIRTVTAFGAEKTTRRRFESELTAAKMGGIRSGAKIGFAWGGLNFTYALIYAVTLYLGGHIMLRNSSVLENEEAVVTVMIALIVGIAGVSQFSGHAPTMARAIASARNMKKVIASKAHEIEPEEFMLRPLPPEVQVIESIKFKSVCFRYPKRPDRLVLNKLSFEVKKGQKIAFVGESGCGKSTTIQLLERFYDPEAGEILVNGVPLFRLPVKSWRKLIGFVGQEPVLFATSAMKNLKMGDDNITDEVAIKAAQDAQIYNDLAKLPQQLDTFVGLAGNLLSGGQRQRVAIARALAKQPQILLLDEATSALDNESERMVQETLDSLQHNVDHNLTTISIAHRLTSIMASDVIYVMKGGTCCEQGSHEELMAQKSVYFTMANLQREPTDEEKQDHEAAVPVDEGAALMRAGTVATRMSADGTAIVEEPQKQVNNVFCRLFQSARPDWAILPFLFLVVLCSSCATPFQAVFFNQGIVALFAPETSMGSLDTACFGLGLAGLAGGSAVLLQNSLATYLQESLSLRLRSKCFDTIIHLDIAFFDAPENQVGSLLISLERHMTRVAQMFGINLANTTGGVMTCLVCVIVSFFGSWVLALALLVMMPICTLLGIKVAVIAHTPSKTAEHAYAVAGQTTNEAATQIRTVRALGAEKQTLEILSDSLATLTQENVSSACLKGFSFGLSTVLIQVMYLAGFWLSAALIQSGGFVSEQVLLTLFCVVFGVMSVSVLAQYLPDSASGRVAVGEVFRLIDQDSKINSRKALKTGIESMGDGTIEFKDVSFWYPHRPEVKVLKNVSFTVKKGQSVALVGFSGSGKSSAIQLLQRFYDPQAGSILVGGRKLCDLKLSWWRQNVGLVSQEPLLFDISLEENVKYGYPQATSSQVRDAARIAHMDYAFNGDVKWSDRVGLRGEKLSGGQKQRCALARALLRRPQVLLLDEATSALDSSSERLVQEAMQDARVGKTTITVAHRLSTIRNADQIFVLNGGKLLEQGTYSELLALDGSFTKLARSL</sequence>
<dbReference type="SUPFAM" id="SSF90123">
    <property type="entry name" value="ABC transporter transmembrane region"/>
    <property type="match status" value="2"/>
</dbReference>
<reference evidence="12 13" key="1">
    <citation type="submission" date="2024-02" db="EMBL/GenBank/DDBJ databases">
        <authorList>
            <person name="Chen Y."/>
            <person name="Shah S."/>
            <person name="Dougan E. K."/>
            <person name="Thang M."/>
            <person name="Chan C."/>
        </authorList>
    </citation>
    <scope>NUCLEOTIDE SEQUENCE [LARGE SCALE GENOMIC DNA]</scope>
</reference>
<dbReference type="PANTHER" id="PTHR43394">
    <property type="entry name" value="ATP-DEPENDENT PERMEASE MDL1, MITOCHONDRIAL"/>
    <property type="match status" value="1"/>
</dbReference>
<dbReference type="Pfam" id="PF00664">
    <property type="entry name" value="ABC_membrane"/>
    <property type="match status" value="2"/>
</dbReference>
<feature type="region of interest" description="Disordered" evidence="8">
    <location>
        <begin position="1"/>
        <end position="56"/>
    </location>
</feature>
<gene>
    <name evidence="12" type="ORF">SCF082_LOCUS21049</name>
</gene>
<feature type="domain" description="ABC transporter" evidence="10">
    <location>
        <begin position="402"/>
        <end position="642"/>
    </location>
</feature>
<feature type="transmembrane region" description="Helical" evidence="9">
    <location>
        <begin position="336"/>
        <end position="354"/>
    </location>
</feature>
<keyword evidence="13" id="KW-1185">Reference proteome</keyword>
<comment type="similarity">
    <text evidence="2">Belongs to the ABC transporter superfamily. ABCB family. Multidrug resistance exporter (TC 3.A.1.201) subfamily.</text>
</comment>
<evidence type="ECO:0000259" key="10">
    <source>
        <dbReference type="PROSITE" id="PS50893"/>
    </source>
</evidence>
<dbReference type="SUPFAM" id="SSF52540">
    <property type="entry name" value="P-loop containing nucleoside triphosphate hydrolases"/>
    <property type="match status" value="2"/>
</dbReference>
<dbReference type="InterPro" id="IPR027417">
    <property type="entry name" value="P-loop_NTPase"/>
</dbReference>
<evidence type="ECO:0000313" key="13">
    <source>
        <dbReference type="Proteomes" id="UP001642464"/>
    </source>
</evidence>
<dbReference type="CDD" id="cd18577">
    <property type="entry name" value="ABC_6TM_Pgp_ABCB1_D1_like"/>
    <property type="match status" value="1"/>
</dbReference>
<dbReference type="CDD" id="cd18578">
    <property type="entry name" value="ABC_6TM_Pgp_ABCB1_D2_like"/>
    <property type="match status" value="1"/>
</dbReference>
<feature type="transmembrane region" description="Helical" evidence="9">
    <location>
        <begin position="187"/>
        <end position="211"/>
    </location>
</feature>
<keyword evidence="3 9" id="KW-0812">Transmembrane</keyword>
<feature type="transmembrane region" description="Helical" evidence="9">
    <location>
        <begin position="969"/>
        <end position="990"/>
    </location>
</feature>
<feature type="transmembrane region" description="Helical" evidence="9">
    <location>
        <begin position="750"/>
        <end position="775"/>
    </location>
</feature>
<evidence type="ECO:0000313" key="12">
    <source>
        <dbReference type="EMBL" id="CAK9034895.1"/>
    </source>
</evidence>
<dbReference type="EMBL" id="CAXAMM010014891">
    <property type="protein sequence ID" value="CAK9034895.1"/>
    <property type="molecule type" value="Genomic_DNA"/>
</dbReference>
<feature type="transmembrane region" description="Helical" evidence="9">
    <location>
        <begin position="853"/>
        <end position="874"/>
    </location>
</feature>
<evidence type="ECO:0000256" key="3">
    <source>
        <dbReference type="ARBA" id="ARBA00022692"/>
    </source>
</evidence>
<evidence type="ECO:0000256" key="7">
    <source>
        <dbReference type="ARBA" id="ARBA00023136"/>
    </source>
</evidence>
<protein>
    <submittedName>
        <fullName evidence="12">ATP-dependent translocase ABCB1 (ATP-binding cassette sub-family B member 1B) (Multidrug resistance protein 1B) (P-glycoprotein 1) (Phospholipid transporter ABCB1) (CD antigen CD243)</fullName>
    </submittedName>
</protein>